<dbReference type="InterPro" id="IPR003777">
    <property type="entry name" value="XdhC_CoxI"/>
</dbReference>
<dbReference type="EMBL" id="JAESIY010000008">
    <property type="protein sequence ID" value="MBL3657668.1"/>
    <property type="molecule type" value="Genomic_DNA"/>
</dbReference>
<sequence length="384" mass="42555">MRELESIISAFEKAQAEDLQCTLATVVHVEGSSYRKAGARMLVDENGLMTGAISGGCLEGDALRKALHAMHQNKNKLISYDTSDEDDAVIGAQLGCNGIIQVLFEPINTEEENNPIALLKEVISSKERKVIVSLFNLNKHKEQKGTLLVFDSQLSTSNTLSDDILFEQIKNDASKVLEHEFPHFGEYHKDDEVQHAFLEHYTPPPTLVLVGAGNDAQVLSNMADILGWDIVVTDGRPTHANPERFISSCQVIVTKPEQFLDSVTIDNRAAFVLISHNYNYDLAVLKLLLNYPEIPYIGILGPKKKFNRMLDDLQLMGTEISNEQMSKIYAPIGLNIGAETPAEIALSVLSEIKAALTNSNGKPLREKQGTIHDKKHHQFKVTNL</sequence>
<dbReference type="PANTHER" id="PTHR30388:SF6">
    <property type="entry name" value="XANTHINE DEHYDROGENASE SUBUNIT A-RELATED"/>
    <property type="match status" value="1"/>
</dbReference>
<evidence type="ECO:0000259" key="2">
    <source>
        <dbReference type="Pfam" id="PF13478"/>
    </source>
</evidence>
<reference evidence="3" key="1">
    <citation type="submission" date="2021-01" db="EMBL/GenBank/DDBJ databases">
        <title>Fulvivirga kasyanovii gen. nov., sp nov., a novel member of the phylum Bacteroidetes isolated from seawater in a mussel farm.</title>
        <authorList>
            <person name="Zhao L.-H."/>
            <person name="Wang Z.-J."/>
        </authorList>
    </citation>
    <scope>NUCLEOTIDE SEQUENCE</scope>
    <source>
        <strain evidence="3">2943</strain>
    </source>
</reference>
<evidence type="ECO:0000313" key="3">
    <source>
        <dbReference type="EMBL" id="MBL3657668.1"/>
    </source>
</evidence>
<protein>
    <submittedName>
        <fullName evidence="3">XdhC family protein</fullName>
    </submittedName>
</protein>
<dbReference type="Pfam" id="PF13478">
    <property type="entry name" value="XdhC_C"/>
    <property type="match status" value="1"/>
</dbReference>
<organism evidence="3 4">
    <name type="scientific">Fulvivirga sediminis</name>
    <dbReference type="NCBI Taxonomy" id="2803949"/>
    <lineage>
        <taxon>Bacteria</taxon>
        <taxon>Pseudomonadati</taxon>
        <taxon>Bacteroidota</taxon>
        <taxon>Cytophagia</taxon>
        <taxon>Cytophagales</taxon>
        <taxon>Fulvivirgaceae</taxon>
        <taxon>Fulvivirga</taxon>
    </lineage>
</organism>
<feature type="domain" description="XdhC Rossmann" evidence="2">
    <location>
        <begin position="207"/>
        <end position="352"/>
    </location>
</feature>
<feature type="domain" description="XdhC- CoxI" evidence="1">
    <location>
        <begin position="16"/>
        <end position="81"/>
    </location>
</feature>
<gene>
    <name evidence="3" type="ORF">JL102_16075</name>
</gene>
<name>A0A937JZS5_9BACT</name>
<dbReference type="InterPro" id="IPR027051">
    <property type="entry name" value="XdhC_Rossmann_dom"/>
</dbReference>
<evidence type="ECO:0000313" key="4">
    <source>
        <dbReference type="Proteomes" id="UP000659388"/>
    </source>
</evidence>
<comment type="caution">
    <text evidence="3">The sequence shown here is derived from an EMBL/GenBank/DDBJ whole genome shotgun (WGS) entry which is preliminary data.</text>
</comment>
<proteinExistence type="predicted"/>
<dbReference type="Pfam" id="PF02625">
    <property type="entry name" value="XdhC_CoxI"/>
    <property type="match status" value="1"/>
</dbReference>
<dbReference type="InterPro" id="IPR052698">
    <property type="entry name" value="MoCofactor_Util/Proc"/>
</dbReference>
<accession>A0A937JZS5</accession>
<dbReference type="Gene3D" id="3.40.50.720">
    <property type="entry name" value="NAD(P)-binding Rossmann-like Domain"/>
    <property type="match status" value="1"/>
</dbReference>
<keyword evidence="4" id="KW-1185">Reference proteome</keyword>
<dbReference type="AlphaFoldDB" id="A0A937JZS5"/>
<dbReference type="PANTHER" id="PTHR30388">
    <property type="entry name" value="ALDEHYDE OXIDOREDUCTASE MOLYBDENUM COFACTOR ASSEMBLY PROTEIN"/>
    <property type="match status" value="1"/>
</dbReference>
<evidence type="ECO:0000259" key="1">
    <source>
        <dbReference type="Pfam" id="PF02625"/>
    </source>
</evidence>
<dbReference type="Proteomes" id="UP000659388">
    <property type="component" value="Unassembled WGS sequence"/>
</dbReference>